<feature type="compositionally biased region" description="Acidic residues" evidence="1">
    <location>
        <begin position="54"/>
        <end position="75"/>
    </location>
</feature>
<feature type="region of interest" description="Disordered" evidence="1">
    <location>
        <begin position="54"/>
        <end position="100"/>
    </location>
</feature>
<accession>A0A1B6LKI6</accession>
<protein>
    <submittedName>
        <fullName evidence="2">Uncharacterized protein</fullName>
    </submittedName>
</protein>
<gene>
    <name evidence="2" type="ORF">g.4106</name>
</gene>
<organism evidence="2">
    <name type="scientific">Graphocephala atropunctata</name>
    <dbReference type="NCBI Taxonomy" id="36148"/>
    <lineage>
        <taxon>Eukaryota</taxon>
        <taxon>Metazoa</taxon>
        <taxon>Ecdysozoa</taxon>
        <taxon>Arthropoda</taxon>
        <taxon>Hexapoda</taxon>
        <taxon>Insecta</taxon>
        <taxon>Pterygota</taxon>
        <taxon>Neoptera</taxon>
        <taxon>Paraneoptera</taxon>
        <taxon>Hemiptera</taxon>
        <taxon>Auchenorrhyncha</taxon>
        <taxon>Membracoidea</taxon>
        <taxon>Cicadellidae</taxon>
        <taxon>Cicadellinae</taxon>
        <taxon>Cicadellini</taxon>
        <taxon>Graphocephala</taxon>
    </lineage>
</organism>
<sequence>FISEPKLTRAKTKELLQQNAAVPPPVVGFLTPVKNPDLDINPEIKFLIDKELVEDSSDEEYNPENEVEQSDDDEKGDTSVVSDLDSLPPTPVSFPAPLTPLDCSLDEDSVFKVPQENVGQ</sequence>
<feature type="compositionally biased region" description="Pro residues" evidence="1">
    <location>
        <begin position="88"/>
        <end position="98"/>
    </location>
</feature>
<dbReference type="AlphaFoldDB" id="A0A1B6LKI6"/>
<evidence type="ECO:0000256" key="1">
    <source>
        <dbReference type="SAM" id="MobiDB-lite"/>
    </source>
</evidence>
<feature type="non-terminal residue" evidence="2">
    <location>
        <position position="120"/>
    </location>
</feature>
<dbReference type="EMBL" id="GEBQ01015820">
    <property type="protein sequence ID" value="JAT24157.1"/>
    <property type="molecule type" value="Transcribed_RNA"/>
</dbReference>
<feature type="non-terminal residue" evidence="2">
    <location>
        <position position="1"/>
    </location>
</feature>
<evidence type="ECO:0000313" key="2">
    <source>
        <dbReference type="EMBL" id="JAT24157.1"/>
    </source>
</evidence>
<name>A0A1B6LKI6_9HEMI</name>
<proteinExistence type="predicted"/>
<reference evidence="2" key="1">
    <citation type="submission" date="2015-11" db="EMBL/GenBank/DDBJ databases">
        <title>De novo transcriptome assembly of four potential Pierce s Disease insect vectors from Arizona vineyards.</title>
        <authorList>
            <person name="Tassone E.E."/>
        </authorList>
    </citation>
    <scope>NUCLEOTIDE SEQUENCE</scope>
</reference>